<protein>
    <recommendedName>
        <fullName evidence="2">Bulb-type lectin domain-containing protein</fullName>
    </recommendedName>
</protein>
<sequence>MRNHRLLRSAFISLLAASALTGLVPAAASAAPTVRPGMDGCDEPYDTRETVMTVGQRLNPGDKLTNPTDVTELVMQADGNLVLYALGNPGGPKLPLWHSATWGNPGAYATLQEDGNFVVYKQGGSAQTGGGIWHTATYGDRTDTRPRAFLEADGDFRVIGRKDDPTFGLHWRALKTEKTTKLCAEDATHQYRYQYGGDWSQSATVWMVVQDDNNLVIYRKRDGKAIWNSGTYGSGFHSIELRMEPDGEMLLRDWFSPNKVVWRSGTAGNPGAYALLQDDGNFVVYKADGGPDKGGALWQSGTYDKV</sequence>
<dbReference type="Proteomes" id="UP001199054">
    <property type="component" value="Unassembled WGS sequence"/>
</dbReference>
<evidence type="ECO:0000259" key="2">
    <source>
        <dbReference type="PROSITE" id="PS50927"/>
    </source>
</evidence>
<dbReference type="Gene3D" id="2.90.10.10">
    <property type="entry name" value="Bulb-type lectin domain"/>
    <property type="match status" value="2"/>
</dbReference>
<feature type="signal peptide" evidence="1">
    <location>
        <begin position="1"/>
        <end position="30"/>
    </location>
</feature>
<dbReference type="SMART" id="SM00108">
    <property type="entry name" value="B_lectin"/>
    <property type="match status" value="2"/>
</dbReference>
<feature type="domain" description="Bulb-type lectin" evidence="2">
    <location>
        <begin position="49"/>
        <end position="171"/>
    </location>
</feature>
<dbReference type="Gene3D" id="2.90.10.30">
    <property type="match status" value="1"/>
</dbReference>
<accession>A0ABS8B2D1</accession>
<dbReference type="SUPFAM" id="SSF51110">
    <property type="entry name" value="alpha-D-mannose-specific plant lectins"/>
    <property type="match status" value="3"/>
</dbReference>
<feature type="chain" id="PRO_5046348132" description="Bulb-type lectin domain-containing protein" evidence="1">
    <location>
        <begin position="31"/>
        <end position="306"/>
    </location>
</feature>
<dbReference type="InterPro" id="IPR001480">
    <property type="entry name" value="Bulb-type_lectin_dom"/>
</dbReference>
<dbReference type="RefSeq" id="WP_226725550.1">
    <property type="nucleotide sequence ID" value="NZ_JAJAUY010000011.1"/>
</dbReference>
<dbReference type="InterPro" id="IPR036426">
    <property type="entry name" value="Bulb-type_lectin_dom_sf"/>
</dbReference>
<dbReference type="EMBL" id="JAJAUY010000011">
    <property type="protein sequence ID" value="MCB5178762.1"/>
    <property type="molecule type" value="Genomic_DNA"/>
</dbReference>
<evidence type="ECO:0000256" key="1">
    <source>
        <dbReference type="SAM" id="SignalP"/>
    </source>
</evidence>
<keyword evidence="1" id="KW-0732">Signal</keyword>
<dbReference type="PROSITE" id="PS50927">
    <property type="entry name" value="BULB_LECTIN"/>
    <property type="match status" value="2"/>
</dbReference>
<comment type="caution">
    <text evidence="3">The sequence shown here is derived from an EMBL/GenBank/DDBJ whole genome shotgun (WGS) entry which is preliminary data.</text>
</comment>
<organism evidence="3 4">
    <name type="scientific">Streptomyces antimicrobicus</name>
    <dbReference type="NCBI Taxonomy" id="2883108"/>
    <lineage>
        <taxon>Bacteria</taxon>
        <taxon>Bacillati</taxon>
        <taxon>Actinomycetota</taxon>
        <taxon>Actinomycetes</taxon>
        <taxon>Kitasatosporales</taxon>
        <taxon>Streptomycetaceae</taxon>
        <taxon>Streptomyces</taxon>
    </lineage>
</organism>
<evidence type="ECO:0000313" key="4">
    <source>
        <dbReference type="Proteomes" id="UP001199054"/>
    </source>
</evidence>
<keyword evidence="4" id="KW-1185">Reference proteome</keyword>
<evidence type="ECO:0000313" key="3">
    <source>
        <dbReference type="EMBL" id="MCB5178762.1"/>
    </source>
</evidence>
<reference evidence="3 4" key="1">
    <citation type="submission" date="2021-10" db="EMBL/GenBank/DDBJ databases">
        <title>Streptomyces sp. strain SMC 277, a novel streptomycete isolated from soil.</title>
        <authorList>
            <person name="Chanama M."/>
        </authorList>
    </citation>
    <scope>NUCLEOTIDE SEQUENCE [LARGE SCALE GENOMIC DNA]</scope>
    <source>
        <strain evidence="3 4">SMC 277</strain>
    </source>
</reference>
<proteinExistence type="predicted"/>
<name>A0ABS8B2D1_9ACTN</name>
<gene>
    <name evidence="3" type="ORF">LG632_05100</name>
</gene>
<feature type="domain" description="Bulb-type lectin" evidence="2">
    <location>
        <begin position="184"/>
        <end position="297"/>
    </location>
</feature>